<proteinExistence type="predicted"/>
<protein>
    <submittedName>
        <fullName evidence="2">Uncharacterized protein</fullName>
    </submittedName>
</protein>
<organism evidence="2 3">
    <name type="scientific">Papaver somniferum</name>
    <name type="common">Opium poppy</name>
    <dbReference type="NCBI Taxonomy" id="3469"/>
    <lineage>
        <taxon>Eukaryota</taxon>
        <taxon>Viridiplantae</taxon>
        <taxon>Streptophyta</taxon>
        <taxon>Embryophyta</taxon>
        <taxon>Tracheophyta</taxon>
        <taxon>Spermatophyta</taxon>
        <taxon>Magnoliopsida</taxon>
        <taxon>Ranunculales</taxon>
        <taxon>Papaveraceae</taxon>
        <taxon>Papaveroideae</taxon>
        <taxon>Papaver</taxon>
    </lineage>
</organism>
<gene>
    <name evidence="2" type="ORF">C5167_037133</name>
</gene>
<keyword evidence="3" id="KW-1185">Reference proteome</keyword>
<feature type="region of interest" description="Disordered" evidence="1">
    <location>
        <begin position="403"/>
        <end position="436"/>
    </location>
</feature>
<feature type="region of interest" description="Disordered" evidence="1">
    <location>
        <begin position="239"/>
        <end position="282"/>
    </location>
</feature>
<feature type="compositionally biased region" description="Basic residues" evidence="1">
    <location>
        <begin position="239"/>
        <end position="248"/>
    </location>
</feature>
<feature type="compositionally biased region" description="Basic and acidic residues" evidence="1">
    <location>
        <begin position="257"/>
        <end position="278"/>
    </location>
</feature>
<sequence>MDYHSMKRKELQSLCKKHHIPANMTNSAMADALSALNLVDEVEETVTERPVKPQIDLIDDSEPRIPVGGARSRRAPLREKSVEEILAKTSAPTACRKKIQGKVVSKAKENNKEEVKEEEVPVVNTRRSTKLHQESILKISESSQEVEAKKIGVLSEELNVKDKGNNNEEEEKEVPVVNHVAKRSRRLQQKSKLEISESSQEVEAKKTDIMLSEEVNVKDKGNNNEMEKEVPVVNHVTKSKRLQQKSKLKTSESAQEVEAKKTDMLSEEVNVKDKGNNDEKEEEVVVVANPVTKRSRRLQQKSMLKTSESVQEVEAKKTDMLSEEVNVKDKGNNNGKEEEEVVVVNPVTKRSRRLQQKSKLKTSESVQEVEAKKTDILSEEVNGEEMKSEYEVIDVVLQKNEGIDGNSSKEAQDNVASGSTTAFSVSEQVSNLIPYE</sequence>
<dbReference type="PANTHER" id="PTHR33621:SF2">
    <property type="entry name" value="RIBOSOMAL L1 DOMAIN-CONTAINING PROTEIN"/>
    <property type="match status" value="1"/>
</dbReference>
<evidence type="ECO:0000313" key="2">
    <source>
        <dbReference type="EMBL" id="RZC44175.1"/>
    </source>
</evidence>
<reference evidence="2 3" key="1">
    <citation type="journal article" date="2018" name="Science">
        <title>The opium poppy genome and morphinan production.</title>
        <authorList>
            <person name="Guo L."/>
            <person name="Winzer T."/>
            <person name="Yang X."/>
            <person name="Li Y."/>
            <person name="Ning Z."/>
            <person name="He Z."/>
            <person name="Teodor R."/>
            <person name="Lu Y."/>
            <person name="Bowser T.A."/>
            <person name="Graham I.A."/>
            <person name="Ye K."/>
        </authorList>
    </citation>
    <scope>NUCLEOTIDE SEQUENCE [LARGE SCALE GENOMIC DNA]</scope>
    <source>
        <strain evidence="3">cv. HN1</strain>
        <tissue evidence="2">Leaves</tissue>
    </source>
</reference>
<evidence type="ECO:0000256" key="1">
    <source>
        <dbReference type="SAM" id="MobiDB-lite"/>
    </source>
</evidence>
<dbReference type="Gramene" id="RZC44175">
    <property type="protein sequence ID" value="RZC44175"/>
    <property type="gene ID" value="C5167_037133"/>
</dbReference>
<dbReference type="EMBL" id="CM010715">
    <property type="protein sequence ID" value="RZC44175.1"/>
    <property type="molecule type" value="Genomic_DNA"/>
</dbReference>
<feature type="compositionally biased region" description="Polar residues" evidence="1">
    <location>
        <begin position="405"/>
        <end position="436"/>
    </location>
</feature>
<name>A0A4Y7I9U0_PAPSO</name>
<dbReference type="PANTHER" id="PTHR33621">
    <property type="entry name" value="ASPARTIC/GLUTAMIC ACID-RICH PROTEIN"/>
    <property type="match status" value="1"/>
</dbReference>
<dbReference type="AlphaFoldDB" id="A0A4Y7I9U0"/>
<accession>A0A4Y7I9U0</accession>
<dbReference type="Proteomes" id="UP000316621">
    <property type="component" value="Chromosome 1"/>
</dbReference>
<evidence type="ECO:0000313" key="3">
    <source>
        <dbReference type="Proteomes" id="UP000316621"/>
    </source>
</evidence>